<reference evidence="2 3" key="1">
    <citation type="submission" date="2016-06" db="EMBL/GenBank/DDBJ databases">
        <authorList>
            <consortium name="Pathogen Informatics"/>
        </authorList>
    </citation>
    <scope>NUCLEOTIDE SEQUENCE [LARGE SCALE GENOMIC DNA]</scope>
    <source>
        <strain evidence="2">PocGH01</strain>
    </source>
</reference>
<keyword evidence="1" id="KW-1133">Transmembrane helix</keyword>
<protein>
    <submittedName>
        <fullName evidence="2">PIR protein</fullName>
    </submittedName>
</protein>
<gene>
    <name evidence="2" type="primary">PocGH01_00091800</name>
    <name evidence="2" type="ORF">POCGH01_00091800</name>
</gene>
<dbReference type="Proteomes" id="UP000242942">
    <property type="component" value="Unassembled WGS sequence"/>
</dbReference>
<dbReference type="OrthoDB" id="5572587at2759"/>
<proteinExistence type="predicted"/>
<accession>A0A1D3KWM9</accession>
<evidence type="ECO:0000313" key="2">
    <source>
        <dbReference type="EMBL" id="SCA48160.1"/>
    </source>
</evidence>
<dbReference type="AlphaFoldDB" id="A0A1D3KWM9"/>
<dbReference type="Pfam" id="PF05795">
    <property type="entry name" value="Plasmodium_Vir"/>
    <property type="match status" value="1"/>
</dbReference>
<evidence type="ECO:0000256" key="1">
    <source>
        <dbReference type="SAM" id="Phobius"/>
    </source>
</evidence>
<name>A0A1D3KWM9_PLAOA</name>
<dbReference type="VEuPathDB" id="PlasmoDB:POWCR01_000157300"/>
<sequence>MVNGDEEEIGALVPDEEYASVKTIQKYEEEFKKVTDISTETQKYKTLCESYNTIYFPDKVHSDRCYIISKYLDYIKGKTNEDPDYRCKCLNYVLNTTQLFNTFPGYKVSKLFRAYAKIASKFQTCHLNIEYIKNEKILEKIKKLYELHKAIDKLDNSINTNNGNTCTNAEKFAELYRNTRDDCSNYNNDGYCVELKGIEQYIYSITESEKYTEAWQILKTLIPNNGTFIIVSCIMILGIPFFLYILYKFTPLGSWANTQIQKKKKIWNNIPENEYQLHVSSHDPLNMENSKFNMKYHSA</sequence>
<feature type="transmembrane region" description="Helical" evidence="1">
    <location>
        <begin position="226"/>
        <end position="247"/>
    </location>
</feature>
<dbReference type="EMBL" id="FLRI01000037">
    <property type="protein sequence ID" value="SCA48160.1"/>
    <property type="molecule type" value="Genomic_DNA"/>
</dbReference>
<dbReference type="InterPro" id="IPR008780">
    <property type="entry name" value="Plasmodium_Vir"/>
</dbReference>
<organism evidence="2 3">
    <name type="scientific">Plasmodium ovale</name>
    <name type="common">malaria parasite P. ovale</name>
    <dbReference type="NCBI Taxonomy" id="36330"/>
    <lineage>
        <taxon>Eukaryota</taxon>
        <taxon>Sar</taxon>
        <taxon>Alveolata</taxon>
        <taxon>Apicomplexa</taxon>
        <taxon>Aconoidasida</taxon>
        <taxon>Haemosporida</taxon>
        <taxon>Plasmodiidae</taxon>
        <taxon>Plasmodium</taxon>
        <taxon>Plasmodium (Plasmodium)</taxon>
    </lineage>
</organism>
<dbReference type="VEuPathDB" id="PlasmoDB:PocGH01_00091800"/>
<keyword evidence="1" id="KW-0472">Membrane</keyword>
<keyword evidence="3" id="KW-1185">Reference proteome</keyword>
<keyword evidence="1" id="KW-0812">Transmembrane</keyword>
<evidence type="ECO:0000313" key="3">
    <source>
        <dbReference type="Proteomes" id="UP000242942"/>
    </source>
</evidence>